<dbReference type="Proteomes" id="UP000663193">
    <property type="component" value="Chromosome 8"/>
</dbReference>
<dbReference type="VEuPathDB" id="FungiDB:JI435_412180"/>
<evidence type="ECO:0000256" key="1">
    <source>
        <dbReference type="SAM" id="MobiDB-lite"/>
    </source>
</evidence>
<protein>
    <submittedName>
        <fullName evidence="2">Uncharacterized protein</fullName>
    </submittedName>
</protein>
<organism evidence="2 3">
    <name type="scientific">Phaeosphaeria nodorum (strain SN15 / ATCC MYA-4574 / FGSC 10173)</name>
    <name type="common">Glume blotch fungus</name>
    <name type="synonym">Parastagonospora nodorum</name>
    <dbReference type="NCBI Taxonomy" id="321614"/>
    <lineage>
        <taxon>Eukaryota</taxon>
        <taxon>Fungi</taxon>
        <taxon>Dikarya</taxon>
        <taxon>Ascomycota</taxon>
        <taxon>Pezizomycotina</taxon>
        <taxon>Dothideomycetes</taxon>
        <taxon>Pleosporomycetidae</taxon>
        <taxon>Pleosporales</taxon>
        <taxon>Pleosporineae</taxon>
        <taxon>Phaeosphaeriaceae</taxon>
        <taxon>Parastagonospora</taxon>
    </lineage>
</organism>
<evidence type="ECO:0000313" key="3">
    <source>
        <dbReference type="Proteomes" id="UP000663193"/>
    </source>
</evidence>
<gene>
    <name evidence="2" type="ORF">JI435_412180</name>
</gene>
<name>A0A7U2F8M3_PHANO</name>
<accession>A0A7U2F8M3</accession>
<dbReference type="AlphaFoldDB" id="A0A7U2F8M3"/>
<proteinExistence type="predicted"/>
<feature type="region of interest" description="Disordered" evidence="1">
    <location>
        <begin position="44"/>
        <end position="74"/>
    </location>
</feature>
<reference evidence="3" key="1">
    <citation type="journal article" date="2021" name="BMC Genomics">
        <title>Chromosome-level genome assembly and manually-curated proteome of model necrotroph Parastagonospora nodorum Sn15 reveals a genome-wide trove of candidate effector homologs, and redundancy of virulence-related functions within an accessory chromosome.</title>
        <authorList>
            <person name="Bertazzoni S."/>
            <person name="Jones D.A.B."/>
            <person name="Phan H.T."/>
            <person name="Tan K.-C."/>
            <person name="Hane J.K."/>
        </authorList>
    </citation>
    <scope>NUCLEOTIDE SEQUENCE [LARGE SCALE GENOMIC DNA]</scope>
    <source>
        <strain evidence="3">SN15 / ATCC MYA-4574 / FGSC 10173)</strain>
    </source>
</reference>
<feature type="compositionally biased region" description="Basic residues" evidence="1">
    <location>
        <begin position="45"/>
        <end position="59"/>
    </location>
</feature>
<sequence length="74" mass="8363">MYTHILPSPFPFFLLPPTTVITGHSPRAAVNINTYRAKPQNPRLTHAHKHTGTHTRRIGKTTFGTSNSDEIREK</sequence>
<keyword evidence="3" id="KW-1185">Reference proteome</keyword>
<dbReference type="EMBL" id="CP069030">
    <property type="protein sequence ID" value="QRC98495.1"/>
    <property type="molecule type" value="Genomic_DNA"/>
</dbReference>
<evidence type="ECO:0000313" key="2">
    <source>
        <dbReference type="EMBL" id="QRC98495.1"/>
    </source>
</evidence>